<evidence type="ECO:0000259" key="2">
    <source>
        <dbReference type="PROSITE" id="PS50003"/>
    </source>
</evidence>
<feature type="domain" description="PH" evidence="2">
    <location>
        <begin position="1"/>
        <end position="26"/>
    </location>
</feature>
<keyword evidence="5" id="KW-1185">Reference proteome</keyword>
<reference evidence="4 5" key="1">
    <citation type="submission" date="2022-03" db="EMBL/GenBank/DDBJ databases">
        <title>Agromyces sp. isolated from the gut of P. brevitarsis seulensis larvae.</title>
        <authorList>
            <person name="Won M."/>
            <person name="Kwon S.-W."/>
        </authorList>
    </citation>
    <scope>NUCLEOTIDE SEQUENCE [LARGE SCALE GENOMIC DNA]</scope>
    <source>
        <strain evidence="4 5">KACC 16215</strain>
    </source>
</reference>
<sequence>MRTVTVRAMTPEEYEAWQSAIAEEYATEQVASGAWLADGAVERARAENAGLLPDGLETERMLLLLGIDPVGEPVGRAWVSLDHPRGTQGVAFLYAFEILEERRGAGFGRALLTAVEQATREAGADALELNVFGSNTVALGLYASSGYAVVTQQMRKPLGERERSDDQPAVDGLRPIR</sequence>
<dbReference type="InterPro" id="IPR001849">
    <property type="entry name" value="PH_domain"/>
</dbReference>
<dbReference type="InterPro" id="IPR016181">
    <property type="entry name" value="Acyl_CoA_acyltransferase"/>
</dbReference>
<dbReference type="EMBL" id="CP094533">
    <property type="protein sequence ID" value="UOE25506.1"/>
    <property type="molecule type" value="Genomic_DNA"/>
</dbReference>
<dbReference type="CDD" id="cd04301">
    <property type="entry name" value="NAT_SF"/>
    <property type="match status" value="1"/>
</dbReference>
<name>A0ABY4AUJ3_9MICO</name>
<organism evidence="4 5">
    <name type="scientific">Agromyces soli</name>
    <dbReference type="NCBI Taxonomy" id="659012"/>
    <lineage>
        <taxon>Bacteria</taxon>
        <taxon>Bacillati</taxon>
        <taxon>Actinomycetota</taxon>
        <taxon>Actinomycetes</taxon>
        <taxon>Micrococcales</taxon>
        <taxon>Microbacteriaceae</taxon>
        <taxon>Agromyces</taxon>
    </lineage>
</organism>
<evidence type="ECO:0000256" key="1">
    <source>
        <dbReference type="SAM" id="MobiDB-lite"/>
    </source>
</evidence>
<evidence type="ECO:0000313" key="4">
    <source>
        <dbReference type="EMBL" id="UOE25506.1"/>
    </source>
</evidence>
<dbReference type="PROSITE" id="PS51186">
    <property type="entry name" value="GNAT"/>
    <property type="match status" value="1"/>
</dbReference>
<feature type="domain" description="N-acetyltransferase" evidence="3">
    <location>
        <begin position="4"/>
        <end position="177"/>
    </location>
</feature>
<dbReference type="SUPFAM" id="SSF55729">
    <property type="entry name" value="Acyl-CoA N-acyltransferases (Nat)"/>
    <property type="match status" value="1"/>
</dbReference>
<evidence type="ECO:0000313" key="5">
    <source>
        <dbReference type="Proteomes" id="UP000831304"/>
    </source>
</evidence>
<gene>
    <name evidence="4" type="ORF">MTP13_14360</name>
</gene>
<dbReference type="Pfam" id="PF00583">
    <property type="entry name" value="Acetyltransf_1"/>
    <property type="match status" value="1"/>
</dbReference>
<evidence type="ECO:0000259" key="3">
    <source>
        <dbReference type="PROSITE" id="PS51186"/>
    </source>
</evidence>
<feature type="compositionally biased region" description="Basic and acidic residues" evidence="1">
    <location>
        <begin position="157"/>
        <end position="166"/>
    </location>
</feature>
<accession>A0ABY4AUJ3</accession>
<dbReference type="PROSITE" id="PS50003">
    <property type="entry name" value="PH_DOMAIN"/>
    <property type="match status" value="1"/>
</dbReference>
<protein>
    <submittedName>
        <fullName evidence="4">GNAT family N-acetyltransferase</fullName>
    </submittedName>
</protein>
<dbReference type="Proteomes" id="UP000831304">
    <property type="component" value="Chromosome"/>
</dbReference>
<feature type="region of interest" description="Disordered" evidence="1">
    <location>
        <begin position="156"/>
        <end position="177"/>
    </location>
</feature>
<proteinExistence type="predicted"/>
<dbReference type="RefSeq" id="WP_243568385.1">
    <property type="nucleotide sequence ID" value="NZ_BAAARD010000007.1"/>
</dbReference>
<dbReference type="InterPro" id="IPR000182">
    <property type="entry name" value="GNAT_dom"/>
</dbReference>
<dbReference type="Gene3D" id="3.40.630.30">
    <property type="match status" value="1"/>
</dbReference>